<comment type="caution">
    <text evidence="1">The sequence shown here is derived from an EMBL/GenBank/DDBJ whole genome shotgun (WGS) entry which is preliminary data.</text>
</comment>
<reference evidence="2" key="1">
    <citation type="journal article" date="2022" name="Mol. Ecol. Resour.">
        <title>The genomes of chicory, endive, great burdock and yacon provide insights into Asteraceae palaeo-polyploidization history and plant inulin production.</title>
        <authorList>
            <person name="Fan W."/>
            <person name="Wang S."/>
            <person name="Wang H."/>
            <person name="Wang A."/>
            <person name="Jiang F."/>
            <person name="Liu H."/>
            <person name="Zhao H."/>
            <person name="Xu D."/>
            <person name="Zhang Y."/>
        </authorList>
    </citation>
    <scope>NUCLEOTIDE SEQUENCE [LARGE SCALE GENOMIC DNA]</scope>
    <source>
        <strain evidence="2">cv. Yunnan</strain>
    </source>
</reference>
<dbReference type="Proteomes" id="UP001056120">
    <property type="component" value="Linkage Group LG03"/>
</dbReference>
<evidence type="ECO:0000313" key="1">
    <source>
        <dbReference type="EMBL" id="KAI3820947.1"/>
    </source>
</evidence>
<sequence length="1198" mass="137217">MAPKRGTPRNTTGDNNETISPNMEQLIAQRVAAAIEQYEANRNSGGGNGSGTGAGGAGGSGTAGGSGDAPNRKCTYKAFLSCKPRNFNGTEGAVGLMRWIEQMESVIDISECTADCMVKYSTCTLSDKALTWWNTQMRTLGRETAYQLSWEDLKNMMIEEYCPRNELQKIETEMWNLQMIGDDVAGYTDRFNELALLVPHMVTPEHKRVERYLWGLAPQIRSMVTSSNPIDAKSAITLAFKLKDDAVRNELFVRKENEEGRSGEKRKWMGNSSNKSGKQEFKKQGTVKAFAANTVERREYDRGLPRCKRCGNHHAGVCIKCGKCDKFGHTTQACRSNNRTGKIKPGCFVCGDLKHFKKDCPKWKNQNNAQAPGRAFVMGARDARQDPNIVTGTFPINNHYASVLFDSGADMSFVLNDFKSLLDIKASKLDQSYTIELANGKFIETGEVIRGCTLCLENHTFNIDLLPVELGSFDIVIGMDWLTKNHAEIVCFEKIVRIPLPSGEILSIQGERCRTMLKTINCMKAHKYLRKGYCAFLAHIVERKPEERRLEDIPIVRDYSEVFPEELPGIPPSRQVEFRIDLVPGAAPVARSPYRLAPSEMQELSSQLQELLDKGFIRPSFSPWGAPVLFVKKKDGTFRMCIDYRELNKLTIKNRYPLPRIDDLFDQLQGSSFYSKIDLRSGYHQLKIQEEDIPKTAFRTRYGHYEFLVMSFGLTNAPAVFMDLMNRVCKPYLDKFVIVFIDDILIYSLTKEEHEHHLKLILELLRNEKLYAKFSKCEFWIQEVHFLGHVINKKGIHVDPSKIEAIKNWEAPRTPTEVRQFLGLAGYYRRFIENFSKIALPLTTLTQKDKKFDWTDKQESAFQVLKQKLCSAPILSLPEGTDNFIMYCDASHQGLGYVLMQREKVIAYASRQLKVHEKNYTTHDLELGAVVFALKIWRHYLYGTKCTIFTDHKSLQHIFNQKELNMRQRRWVELLNDYDCDIKYHPGKANVVADALSRKERVKTLRVRALELTIHTSLTTQIRMAQQEAIKEENIQNEALRGMIKQLEPKSDDILYFMNRIWVPCFGNLRELVMDEAHKSRYSIHPGSDKMYKDLKELYWWPNMKGEIAIYVGKCLTCSKVKAEHQKPSGLLQQPEIPQWKWEQISMDFITKLPKTSSGYDTIWLGMECQFLLSLIETADSCLESGNHYKNPWAHVLT</sequence>
<accession>A0ACB9JNU9</accession>
<gene>
    <name evidence="1" type="ORF">L1987_08502</name>
</gene>
<protein>
    <submittedName>
        <fullName evidence="1">Uncharacterized protein</fullName>
    </submittedName>
</protein>
<name>A0ACB9JNU9_9ASTR</name>
<proteinExistence type="predicted"/>
<reference evidence="1 2" key="2">
    <citation type="journal article" date="2022" name="Mol. Ecol. Resour.">
        <title>The genomes of chicory, endive, great burdock and yacon provide insights into Asteraceae paleo-polyploidization history and plant inulin production.</title>
        <authorList>
            <person name="Fan W."/>
            <person name="Wang S."/>
            <person name="Wang H."/>
            <person name="Wang A."/>
            <person name="Jiang F."/>
            <person name="Liu H."/>
            <person name="Zhao H."/>
            <person name="Xu D."/>
            <person name="Zhang Y."/>
        </authorList>
    </citation>
    <scope>NUCLEOTIDE SEQUENCE [LARGE SCALE GENOMIC DNA]</scope>
    <source>
        <strain evidence="2">cv. Yunnan</strain>
        <tissue evidence="1">Leaves</tissue>
    </source>
</reference>
<evidence type="ECO:0000313" key="2">
    <source>
        <dbReference type="Proteomes" id="UP001056120"/>
    </source>
</evidence>
<dbReference type="EMBL" id="CM042020">
    <property type="protein sequence ID" value="KAI3820947.1"/>
    <property type="molecule type" value="Genomic_DNA"/>
</dbReference>
<keyword evidence="2" id="KW-1185">Reference proteome</keyword>
<organism evidence="1 2">
    <name type="scientific">Smallanthus sonchifolius</name>
    <dbReference type="NCBI Taxonomy" id="185202"/>
    <lineage>
        <taxon>Eukaryota</taxon>
        <taxon>Viridiplantae</taxon>
        <taxon>Streptophyta</taxon>
        <taxon>Embryophyta</taxon>
        <taxon>Tracheophyta</taxon>
        <taxon>Spermatophyta</taxon>
        <taxon>Magnoliopsida</taxon>
        <taxon>eudicotyledons</taxon>
        <taxon>Gunneridae</taxon>
        <taxon>Pentapetalae</taxon>
        <taxon>asterids</taxon>
        <taxon>campanulids</taxon>
        <taxon>Asterales</taxon>
        <taxon>Asteraceae</taxon>
        <taxon>Asteroideae</taxon>
        <taxon>Heliantheae alliance</taxon>
        <taxon>Millerieae</taxon>
        <taxon>Smallanthus</taxon>
    </lineage>
</organism>